<comment type="caution">
    <text evidence="1">The sequence shown here is derived from an EMBL/GenBank/DDBJ whole genome shotgun (WGS) entry which is preliminary data.</text>
</comment>
<evidence type="ECO:0000313" key="1">
    <source>
        <dbReference type="EMBL" id="KAE9035202.1"/>
    </source>
</evidence>
<accession>A0A6A3N4E7</accession>
<proteinExistence type="predicted"/>
<dbReference type="Proteomes" id="UP000429607">
    <property type="component" value="Unassembled WGS sequence"/>
</dbReference>
<protein>
    <submittedName>
        <fullName evidence="1">Uncharacterized protein</fullName>
    </submittedName>
</protein>
<gene>
    <name evidence="1" type="ORF">PR001_g9418</name>
</gene>
<sequence length="47" mass="5010">MLTRPGNLAAGASALDLVRADTYALQKSVKTAEPILIRVHHASHLSD</sequence>
<organism evidence="1 2">
    <name type="scientific">Phytophthora rubi</name>
    <dbReference type="NCBI Taxonomy" id="129364"/>
    <lineage>
        <taxon>Eukaryota</taxon>
        <taxon>Sar</taxon>
        <taxon>Stramenopiles</taxon>
        <taxon>Oomycota</taxon>
        <taxon>Peronosporomycetes</taxon>
        <taxon>Peronosporales</taxon>
        <taxon>Peronosporaceae</taxon>
        <taxon>Phytophthora</taxon>
    </lineage>
</organism>
<dbReference type="EMBL" id="QXFV01000520">
    <property type="protein sequence ID" value="KAE9035202.1"/>
    <property type="molecule type" value="Genomic_DNA"/>
</dbReference>
<evidence type="ECO:0000313" key="2">
    <source>
        <dbReference type="Proteomes" id="UP000429607"/>
    </source>
</evidence>
<name>A0A6A3N4E7_9STRA</name>
<reference evidence="1 2" key="1">
    <citation type="submission" date="2018-09" db="EMBL/GenBank/DDBJ databases">
        <title>Genomic investigation of the strawberry pathogen Phytophthora fragariae indicates pathogenicity is determined by transcriptional variation in three key races.</title>
        <authorList>
            <person name="Adams T.M."/>
            <person name="Armitage A.D."/>
            <person name="Sobczyk M.K."/>
            <person name="Bates H.J."/>
            <person name="Dunwell J.M."/>
            <person name="Nellist C.F."/>
            <person name="Harrison R.J."/>
        </authorList>
    </citation>
    <scope>NUCLEOTIDE SEQUENCE [LARGE SCALE GENOMIC DNA]</scope>
    <source>
        <strain evidence="1 2">SCRP249</strain>
    </source>
</reference>
<dbReference type="AlphaFoldDB" id="A0A6A3N4E7"/>